<feature type="region of interest" description="Disordered" evidence="1">
    <location>
        <begin position="492"/>
        <end position="523"/>
    </location>
</feature>
<dbReference type="AlphaFoldDB" id="A0A0L0D1J8"/>
<organism evidence="2 3">
    <name type="scientific">Plasmodium falciparum RAJ116</name>
    <dbReference type="NCBI Taxonomy" id="580058"/>
    <lineage>
        <taxon>Eukaryota</taxon>
        <taxon>Sar</taxon>
        <taxon>Alveolata</taxon>
        <taxon>Apicomplexa</taxon>
        <taxon>Aconoidasida</taxon>
        <taxon>Haemosporida</taxon>
        <taxon>Plasmodiidae</taxon>
        <taxon>Plasmodium</taxon>
        <taxon>Plasmodium (Laverania)</taxon>
    </lineage>
</organism>
<protein>
    <submittedName>
        <fullName evidence="2">Uncharacterized protein</fullName>
    </submittedName>
</protein>
<feature type="region of interest" description="Disordered" evidence="1">
    <location>
        <begin position="155"/>
        <end position="175"/>
    </location>
</feature>
<dbReference type="OrthoDB" id="277931at2759"/>
<accession>A0A0L0D1J8</accession>
<sequence>MYQCKCKIFFESRVMLKNNFNPDISDDDYVSEKQIFQGSNKTILTVESIHVVKGIDKDIKKQIEEGKVFLSDISPVKNAEIEEAFLKSLCKSSSTCYDNNNNNNKIFHHHFNDKKKDYSNENSSEEININIEENYDRFNIDKSKYYNNDNLLSYNKKNKNNDKDDGIDDNVLIRPPSDLQEHKDDEISSQYFKSYSFVKNLSSNIFEKYTFNDLPDLLEQETINYIKKQERLLQKKRLNANLEALRLQYIPINNDKFVTIPTDIKENILALFACIIIKHIDSFEDEDIQNHLDELCKNFLKQLADLLVIDPIAYQCVIKPFDQRKILREVTGDKTPYVLYEKPFVDNILEKIGSLQANIDAKFKNVVEELNNEMDFWQNDHIDDEQSDQDKEYLKNEMLLEHENLKIEDNKLYIKNNISPTKTFPEREIDDHYKEEAINDCFTINNKNEEKIVKKINKKHDTKKGNQINDSNGCTNIGECNNDPLNVKLVDKNKLDTSKVENKDNDENKDDNDENKDDTMRIG</sequence>
<evidence type="ECO:0000313" key="2">
    <source>
        <dbReference type="EMBL" id="KNC37554.1"/>
    </source>
</evidence>
<dbReference type="EMBL" id="GG664573">
    <property type="protein sequence ID" value="KNC37554.1"/>
    <property type="molecule type" value="Genomic_DNA"/>
</dbReference>
<feature type="compositionally biased region" description="Basic and acidic residues" evidence="1">
    <location>
        <begin position="492"/>
        <end position="506"/>
    </location>
</feature>
<proteinExistence type="predicted"/>
<evidence type="ECO:0000313" key="3">
    <source>
        <dbReference type="Proteomes" id="UP000054566"/>
    </source>
</evidence>
<name>A0A0L0D1J8_PLAFA</name>
<evidence type="ECO:0000256" key="1">
    <source>
        <dbReference type="SAM" id="MobiDB-lite"/>
    </source>
</evidence>
<gene>
    <name evidence="2" type="ORF">PFLG_02531</name>
</gene>
<reference evidence="3" key="1">
    <citation type="submission" date="2015-07" db="EMBL/GenBank/DDBJ databases">
        <title>Annotation of Plasmodium falciparum RAJ116.</title>
        <authorList>
            <consortium name="The Broad Institute Genome Sequencing Platform"/>
            <person name="Volkman S.K."/>
            <person name="Neafsey D.E."/>
            <person name="Dash A.P."/>
            <person name="Chitnis C.E."/>
            <person name="Hartl D.L."/>
            <person name="Young S.K."/>
            <person name="Zeng Q."/>
            <person name="Koehrsen M."/>
            <person name="Alvarado L."/>
            <person name="Berlin A."/>
            <person name="Borenstein D."/>
            <person name="Chapman S.B."/>
            <person name="Chen Z."/>
            <person name="Engels R."/>
            <person name="Freedman E."/>
            <person name="Gellesch M."/>
            <person name="Goldberg J."/>
            <person name="Griggs A."/>
            <person name="Gujja S."/>
            <person name="Heilman E.R."/>
            <person name="Heiman D.I."/>
            <person name="Howarth C."/>
            <person name="Jen D."/>
            <person name="Larson L."/>
            <person name="Mehta T."/>
            <person name="Neiman D."/>
            <person name="Park D."/>
            <person name="Pearson M."/>
            <person name="Roberts A."/>
            <person name="Saif S."/>
            <person name="Shea T."/>
            <person name="Shenoy N."/>
            <person name="Sisk P."/>
            <person name="Stolte C."/>
            <person name="Sykes S."/>
            <person name="Walk T."/>
            <person name="White J."/>
            <person name="Yandava C."/>
            <person name="Haas B."/>
            <person name="Henn M.R."/>
            <person name="Nusbaum C."/>
            <person name="Birren B."/>
        </authorList>
    </citation>
    <scope>NUCLEOTIDE SEQUENCE [LARGE SCALE GENOMIC DNA]</scope>
    <source>
        <strain evidence="3">RAJ116</strain>
    </source>
</reference>
<feature type="compositionally biased region" description="Acidic residues" evidence="1">
    <location>
        <begin position="507"/>
        <end position="516"/>
    </location>
</feature>
<reference evidence="3" key="2">
    <citation type="submission" date="2015-07" db="EMBL/GenBank/DDBJ databases">
        <title>The genome sequence of Plasmodium falciparum RAJ116.</title>
        <authorList>
            <consortium name="The Broad Institute Genome Sequencing Platform"/>
            <person name="Volkman S.K."/>
            <person name="Neafsey D.E."/>
            <person name="Dash A.P."/>
            <person name="Chitnis C.E."/>
            <person name="Hartl D.L."/>
            <person name="Young S.K."/>
            <person name="Kodira C.D."/>
            <person name="Zeng Q."/>
            <person name="Koehrsen M."/>
            <person name="Godfrey P."/>
            <person name="Alvarado L."/>
            <person name="Berlin A."/>
            <person name="Borenstein D."/>
            <person name="Chen Z."/>
            <person name="Engels R."/>
            <person name="Freedman E."/>
            <person name="Gellesch M."/>
            <person name="Goldberg J."/>
            <person name="Griggs A."/>
            <person name="Gujja S."/>
            <person name="Heiman D."/>
            <person name="Hepburn T."/>
            <person name="Howarth C."/>
            <person name="Jen D."/>
            <person name="Larson L."/>
            <person name="Lewis B."/>
            <person name="Mehta T."/>
            <person name="Park D."/>
            <person name="Pearson M."/>
            <person name="Roberts A."/>
            <person name="Saif S."/>
            <person name="Shea T."/>
            <person name="Shenoy N."/>
            <person name="Sisk P."/>
            <person name="Stolte C."/>
            <person name="Sykes S."/>
            <person name="Walk T."/>
            <person name="White J."/>
            <person name="Yandava C."/>
            <person name="Wirth D.F."/>
            <person name="Nusbaum C."/>
            <person name="Birren B."/>
        </authorList>
    </citation>
    <scope>NUCLEOTIDE SEQUENCE [LARGE SCALE GENOMIC DNA]</scope>
    <source>
        <strain evidence="3">RAJ116</strain>
    </source>
</reference>
<dbReference type="Proteomes" id="UP000054566">
    <property type="component" value="Unassembled WGS sequence"/>
</dbReference>